<evidence type="ECO:0000313" key="2">
    <source>
        <dbReference type="EMBL" id="EAY23759.1"/>
    </source>
</evidence>
<proteinExistence type="predicted"/>
<feature type="compositionally biased region" description="Polar residues" evidence="1">
    <location>
        <begin position="193"/>
        <end position="202"/>
    </location>
</feature>
<feature type="compositionally biased region" description="Polar residues" evidence="1">
    <location>
        <begin position="220"/>
        <end position="229"/>
    </location>
</feature>
<dbReference type="VEuPathDB" id="TrichDB:TVAG_120970"/>
<name>A2D7P2_TRIV3</name>
<feature type="compositionally biased region" description="Basic and acidic residues" evidence="1">
    <location>
        <begin position="230"/>
        <end position="246"/>
    </location>
</feature>
<dbReference type="KEGG" id="tva:4720725"/>
<dbReference type="InParanoid" id="A2D7P2"/>
<dbReference type="SMR" id="A2D7P2"/>
<dbReference type="EMBL" id="DS113177">
    <property type="protein sequence ID" value="EAY23759.1"/>
    <property type="molecule type" value="Genomic_DNA"/>
</dbReference>
<keyword evidence="3" id="KW-1185">Reference proteome</keyword>
<feature type="region of interest" description="Disordered" evidence="1">
    <location>
        <begin position="351"/>
        <end position="376"/>
    </location>
</feature>
<evidence type="ECO:0000313" key="3">
    <source>
        <dbReference type="Proteomes" id="UP000001542"/>
    </source>
</evidence>
<sequence length="376" mass="43577">MSTLLSILRAGNMDFKLYKNNNSMISIIPDSLNFSGKDMKFLNYSNHAKNIFGGVTKISKILNHTQKNDSITRYNALTLKTFYSYYQDRVQNSGETYDNTYQRMFVNNTQFDNNNEFNFNFTNSSEFDSLNLALTLLNNVVTFGSLSLIDALQNSTKYTNLSNTLSITMKNIETFKQLALMLNESIHTKTVNQTDSNESYKLNNDKEKSEFNSKKENVSFNNRKQNTQSETKKENNKFNDEKETKSKKTGTKNQNDERVNDWFNIVKDYASKAVDKSKEFAKNNFPDAYETTKDYANKAVDRSKEFAKNNFPDIYETTKDYASKVKNEIEKQLNDAHKFAEEKLLYHSDKTMQASKEFEKANNKSNSEKAKDQTRK</sequence>
<dbReference type="RefSeq" id="XP_001277007.1">
    <property type="nucleotide sequence ID" value="XM_001277006.1"/>
</dbReference>
<dbReference type="Proteomes" id="UP000001542">
    <property type="component" value="Unassembled WGS sequence"/>
</dbReference>
<feature type="compositionally biased region" description="Basic and acidic residues" evidence="1">
    <location>
        <begin position="203"/>
        <end position="217"/>
    </location>
</feature>
<feature type="region of interest" description="Disordered" evidence="1">
    <location>
        <begin position="193"/>
        <end position="255"/>
    </location>
</feature>
<protein>
    <submittedName>
        <fullName evidence="2">Uncharacterized protein</fullName>
    </submittedName>
</protein>
<dbReference type="Gene3D" id="1.10.287.700">
    <property type="entry name" value="Helix hairpin bin"/>
    <property type="match status" value="1"/>
</dbReference>
<dbReference type="AlphaFoldDB" id="A2D7P2"/>
<organism evidence="2 3">
    <name type="scientific">Trichomonas vaginalis (strain ATCC PRA-98 / G3)</name>
    <dbReference type="NCBI Taxonomy" id="412133"/>
    <lineage>
        <taxon>Eukaryota</taxon>
        <taxon>Metamonada</taxon>
        <taxon>Parabasalia</taxon>
        <taxon>Trichomonadida</taxon>
        <taxon>Trichomonadidae</taxon>
        <taxon>Trichomonas</taxon>
    </lineage>
</organism>
<gene>
    <name evidence="2" type="ORF">TVAG_120970</name>
</gene>
<dbReference type="OrthoDB" id="6363407at2759"/>
<accession>A2D7P2</accession>
<reference evidence="2" key="2">
    <citation type="journal article" date="2007" name="Science">
        <title>Draft genome sequence of the sexually transmitted pathogen Trichomonas vaginalis.</title>
        <authorList>
            <person name="Carlton J.M."/>
            <person name="Hirt R.P."/>
            <person name="Silva J.C."/>
            <person name="Delcher A.L."/>
            <person name="Schatz M."/>
            <person name="Zhao Q."/>
            <person name="Wortman J.R."/>
            <person name="Bidwell S.L."/>
            <person name="Alsmark U.C.M."/>
            <person name="Besteiro S."/>
            <person name="Sicheritz-Ponten T."/>
            <person name="Noel C.J."/>
            <person name="Dacks J.B."/>
            <person name="Foster P.G."/>
            <person name="Simillion C."/>
            <person name="Van de Peer Y."/>
            <person name="Miranda-Saavedra D."/>
            <person name="Barton G.J."/>
            <person name="Westrop G.D."/>
            <person name="Mueller S."/>
            <person name="Dessi D."/>
            <person name="Fiori P.L."/>
            <person name="Ren Q."/>
            <person name="Paulsen I."/>
            <person name="Zhang H."/>
            <person name="Bastida-Corcuera F.D."/>
            <person name="Simoes-Barbosa A."/>
            <person name="Brown M.T."/>
            <person name="Hayes R.D."/>
            <person name="Mukherjee M."/>
            <person name="Okumura C.Y."/>
            <person name="Schneider R."/>
            <person name="Smith A.J."/>
            <person name="Vanacova S."/>
            <person name="Villalvazo M."/>
            <person name="Haas B.J."/>
            <person name="Pertea M."/>
            <person name="Feldblyum T.V."/>
            <person name="Utterback T.R."/>
            <person name="Shu C.L."/>
            <person name="Osoegawa K."/>
            <person name="de Jong P.J."/>
            <person name="Hrdy I."/>
            <person name="Horvathova L."/>
            <person name="Zubacova Z."/>
            <person name="Dolezal P."/>
            <person name="Malik S.B."/>
            <person name="Logsdon J.M. Jr."/>
            <person name="Henze K."/>
            <person name="Gupta A."/>
            <person name="Wang C.C."/>
            <person name="Dunne R.L."/>
            <person name="Upcroft J.A."/>
            <person name="Upcroft P."/>
            <person name="White O."/>
            <person name="Salzberg S.L."/>
            <person name="Tang P."/>
            <person name="Chiu C.-H."/>
            <person name="Lee Y.-S."/>
            <person name="Embley T.M."/>
            <person name="Coombs G.H."/>
            <person name="Mottram J.C."/>
            <person name="Tachezy J."/>
            <person name="Fraser-Liggett C.M."/>
            <person name="Johnson P.J."/>
        </authorList>
    </citation>
    <scope>NUCLEOTIDE SEQUENCE [LARGE SCALE GENOMIC DNA]</scope>
    <source>
        <strain evidence="2">G3</strain>
    </source>
</reference>
<reference evidence="2" key="1">
    <citation type="submission" date="2006-10" db="EMBL/GenBank/DDBJ databases">
        <authorList>
            <person name="Amadeo P."/>
            <person name="Zhao Q."/>
            <person name="Wortman J."/>
            <person name="Fraser-Liggett C."/>
            <person name="Carlton J."/>
        </authorList>
    </citation>
    <scope>NUCLEOTIDE SEQUENCE</scope>
    <source>
        <strain evidence="2">G3</strain>
    </source>
</reference>
<evidence type="ECO:0000256" key="1">
    <source>
        <dbReference type="SAM" id="MobiDB-lite"/>
    </source>
</evidence>
<dbReference type="VEuPathDB" id="TrichDB:TVAGG3_0994350"/>